<sequence length="102" mass="11903">HVGHVGAGLRHRHRHLPLRRQKGGPTWSMSITLCSVRPIEYSTYAPQLRTPFDTCKCPSPYAHVIKFHIHRHEKILTLTNLRPMTWLPVVSRQNYLPCLEIF</sequence>
<protein>
    <submittedName>
        <fullName evidence="1">HDC14015</fullName>
    </submittedName>
</protein>
<feature type="non-terminal residue" evidence="1">
    <location>
        <position position="1"/>
    </location>
</feature>
<name>Q6IJX6_DROME</name>
<reference evidence="1" key="1">
    <citation type="journal article" date="2003" name="Genome Biol.">
        <title>An integrated gene annotation and transcriptional profiling approach towards the full gene content of the Drosophila genome.</title>
        <authorList>
            <person name="Hild M."/>
            <person name="Beckmann B."/>
            <person name="Haas S.A."/>
            <person name="Koch B."/>
            <person name="Solovyev V."/>
            <person name="Busold C."/>
            <person name="Fellenberg K."/>
            <person name="Boutros M."/>
            <person name="Vingron M."/>
            <person name="Sauer F."/>
            <person name="Hoheisel J.D."/>
            <person name="Paro R."/>
        </authorList>
    </citation>
    <scope>NUCLEOTIDE SEQUENCE</scope>
</reference>
<accession>Q6IJX6</accession>
<proteinExistence type="predicted"/>
<dbReference type="EMBL" id="BK002590">
    <property type="protein sequence ID" value="DAA04096.1"/>
    <property type="molecule type" value="Genomic_DNA"/>
</dbReference>
<gene>
    <name evidence="1" type="ORF">HDC14015</name>
</gene>
<organism evidence="1">
    <name type="scientific">Drosophila melanogaster</name>
    <name type="common">Fruit fly</name>
    <dbReference type="NCBI Taxonomy" id="7227"/>
    <lineage>
        <taxon>Eukaryota</taxon>
        <taxon>Metazoa</taxon>
        <taxon>Ecdysozoa</taxon>
        <taxon>Arthropoda</taxon>
        <taxon>Hexapoda</taxon>
        <taxon>Insecta</taxon>
        <taxon>Pterygota</taxon>
        <taxon>Neoptera</taxon>
        <taxon>Endopterygota</taxon>
        <taxon>Diptera</taxon>
        <taxon>Brachycera</taxon>
        <taxon>Muscomorpha</taxon>
        <taxon>Ephydroidea</taxon>
        <taxon>Drosophilidae</taxon>
        <taxon>Drosophila</taxon>
        <taxon>Sophophora</taxon>
    </lineage>
</organism>
<dbReference type="AlphaFoldDB" id="Q6IJX6"/>
<evidence type="ECO:0000313" key="1">
    <source>
        <dbReference type="EMBL" id="DAA04096.1"/>
    </source>
</evidence>